<sequence>MICPLKFNLPLQDWVNRGEWNCELTNCQWWDSQSKFNPETKQFEGQCCILTLAQLKISGGINTHPF</sequence>
<dbReference type="EMBL" id="MT141797">
    <property type="protein sequence ID" value="QJA70487.1"/>
    <property type="molecule type" value="Genomic_DNA"/>
</dbReference>
<dbReference type="AlphaFoldDB" id="A0A6M3JNS0"/>
<evidence type="ECO:0000313" key="1">
    <source>
        <dbReference type="EMBL" id="QJA70487.1"/>
    </source>
</evidence>
<proteinExistence type="predicted"/>
<name>A0A6M3JNS0_9ZZZZ</name>
<organism evidence="1">
    <name type="scientific">viral metagenome</name>
    <dbReference type="NCBI Taxonomy" id="1070528"/>
    <lineage>
        <taxon>unclassified sequences</taxon>
        <taxon>metagenomes</taxon>
        <taxon>organismal metagenomes</taxon>
    </lineage>
</organism>
<accession>A0A6M3JNS0</accession>
<gene>
    <name evidence="1" type="ORF">MM415A03701_0004</name>
</gene>
<protein>
    <submittedName>
        <fullName evidence="1">Uncharacterized protein</fullName>
    </submittedName>
</protein>
<reference evidence="1" key="1">
    <citation type="submission" date="2020-03" db="EMBL/GenBank/DDBJ databases">
        <title>The deep terrestrial virosphere.</title>
        <authorList>
            <person name="Holmfeldt K."/>
            <person name="Nilsson E."/>
            <person name="Simone D."/>
            <person name="Lopez-Fernandez M."/>
            <person name="Wu X."/>
            <person name="de Brujin I."/>
            <person name="Lundin D."/>
            <person name="Andersson A."/>
            <person name="Bertilsson S."/>
            <person name="Dopson M."/>
        </authorList>
    </citation>
    <scope>NUCLEOTIDE SEQUENCE</scope>
    <source>
        <strain evidence="1">MM415A03701</strain>
    </source>
</reference>